<evidence type="ECO:0000256" key="1">
    <source>
        <dbReference type="SAM" id="Phobius"/>
    </source>
</evidence>
<protein>
    <recommendedName>
        <fullName evidence="4">DUF4064 domain-containing protein</fullName>
    </recommendedName>
</protein>
<proteinExistence type="predicted"/>
<sequence>MNRKMKMVMAGFFILILIPLIIFNLLDIHFPPYTFSASKGSVTVEHIFNEDETYVLEKEEDNRLAIKVMVEIGQSRNLIELLFALSSVLFSVLWMVYLSLRKTRFLKIGMFLYGGVAAIVVGYMVVQFVEVYQSFMPLLEELQSR</sequence>
<dbReference type="EMBL" id="CP126446">
    <property type="protein sequence ID" value="WIF99487.1"/>
    <property type="molecule type" value="Genomic_DNA"/>
</dbReference>
<feature type="transmembrane region" description="Helical" evidence="1">
    <location>
        <begin position="110"/>
        <end position="129"/>
    </location>
</feature>
<feature type="transmembrane region" description="Helical" evidence="1">
    <location>
        <begin position="7"/>
        <end position="26"/>
    </location>
</feature>
<feature type="transmembrane region" description="Helical" evidence="1">
    <location>
        <begin position="78"/>
        <end position="98"/>
    </location>
</feature>
<evidence type="ECO:0000313" key="2">
    <source>
        <dbReference type="EMBL" id="WIF99487.1"/>
    </source>
</evidence>
<accession>A0ABY8V121</accession>
<organism evidence="2 3">
    <name type="scientific">Pontibacillus chungwhensis</name>
    <dbReference type="NCBI Taxonomy" id="265426"/>
    <lineage>
        <taxon>Bacteria</taxon>
        <taxon>Bacillati</taxon>
        <taxon>Bacillota</taxon>
        <taxon>Bacilli</taxon>
        <taxon>Bacillales</taxon>
        <taxon>Bacillaceae</taxon>
        <taxon>Pontibacillus</taxon>
    </lineage>
</organism>
<name>A0ABY8V121_9BACI</name>
<evidence type="ECO:0008006" key="4">
    <source>
        <dbReference type="Google" id="ProtNLM"/>
    </source>
</evidence>
<keyword evidence="1" id="KW-1133">Transmembrane helix</keyword>
<dbReference type="RefSeq" id="WP_231415753.1">
    <property type="nucleotide sequence ID" value="NZ_CP126446.1"/>
</dbReference>
<dbReference type="Proteomes" id="UP001236652">
    <property type="component" value="Chromosome"/>
</dbReference>
<reference evidence="2 3" key="1">
    <citation type="submission" date="2023-05" db="EMBL/GenBank/DDBJ databases">
        <title>Comparative genomics reveals the evidence of polycyclic aromatic hydrocarbons degradation in moderately halophilic genus Pontibacillus.</title>
        <authorList>
            <person name="Yang H."/>
            <person name="Qian Z."/>
        </authorList>
    </citation>
    <scope>NUCLEOTIDE SEQUENCE [LARGE SCALE GENOMIC DNA]</scope>
    <source>
        <strain evidence="3">HN14</strain>
    </source>
</reference>
<keyword evidence="1" id="KW-0472">Membrane</keyword>
<gene>
    <name evidence="2" type="ORF">QNI29_07470</name>
</gene>
<keyword evidence="3" id="KW-1185">Reference proteome</keyword>
<evidence type="ECO:0000313" key="3">
    <source>
        <dbReference type="Proteomes" id="UP001236652"/>
    </source>
</evidence>
<keyword evidence="1" id="KW-0812">Transmembrane</keyword>